<reference evidence="6" key="1">
    <citation type="submission" date="2016-10" db="EMBL/GenBank/DDBJ databases">
        <authorList>
            <person name="Varghese N."/>
            <person name="Submissions S."/>
        </authorList>
    </citation>
    <scope>NUCLEOTIDE SEQUENCE [LARGE SCALE GENOMIC DNA]</scope>
    <source>
        <strain evidence="6">CGMCC 1.11101</strain>
    </source>
</reference>
<sequence>MNLLHAVGDRAILVDCDDLEAVLALNAALTVAPPDGIVDIVPAARTVLVTFDPARLSADRVTGWIRSTPPVPPEVWGYSDVVEIDVQYSGEDLAEVAALLSTSEREVVQAHTASVWRVAFVGFAPGFGYLVTDSPQLVVPRRASPRTSVPAGSVGLAGEYTGVYPRSSPGGWQIIGRTDAVLWDPDATTPALLVPGRVVRFREAS</sequence>
<dbReference type="SUPFAM" id="SSF50891">
    <property type="entry name" value="Cyclophilin-like"/>
    <property type="match status" value="1"/>
</dbReference>
<protein>
    <submittedName>
        <fullName evidence="5">Sensor histidine kinase inhibitor, KipI family</fullName>
    </submittedName>
</protein>
<dbReference type="Gene3D" id="2.40.100.10">
    <property type="entry name" value="Cyclophilin-like"/>
    <property type="match status" value="1"/>
</dbReference>
<dbReference type="OrthoDB" id="9768696at2"/>
<organism evidence="5 6">
    <name type="scientific">Mycetocola miduiensis</name>
    <dbReference type="NCBI Taxonomy" id="995034"/>
    <lineage>
        <taxon>Bacteria</taxon>
        <taxon>Bacillati</taxon>
        <taxon>Actinomycetota</taxon>
        <taxon>Actinomycetes</taxon>
        <taxon>Micrococcales</taxon>
        <taxon>Microbacteriaceae</taxon>
        <taxon>Mycetocola</taxon>
    </lineage>
</organism>
<dbReference type="RefSeq" id="WP_090712187.1">
    <property type="nucleotide sequence ID" value="NZ_FOVM01000008.1"/>
</dbReference>
<dbReference type="AlphaFoldDB" id="A0A1I5D0S5"/>
<dbReference type="SUPFAM" id="SSF160467">
    <property type="entry name" value="PH0987 N-terminal domain-like"/>
    <property type="match status" value="1"/>
</dbReference>
<evidence type="ECO:0000313" key="6">
    <source>
        <dbReference type="Proteomes" id="UP000198867"/>
    </source>
</evidence>
<keyword evidence="6" id="KW-1185">Reference proteome</keyword>
<accession>A0A1I5D0S5</accession>
<dbReference type="PANTHER" id="PTHR34698">
    <property type="entry name" value="5-OXOPROLINASE SUBUNIT B"/>
    <property type="match status" value="1"/>
</dbReference>
<dbReference type="STRING" id="995034.SAMN05216219_2640"/>
<dbReference type="SMART" id="SM00796">
    <property type="entry name" value="AHS1"/>
    <property type="match status" value="1"/>
</dbReference>
<evidence type="ECO:0000259" key="4">
    <source>
        <dbReference type="SMART" id="SM00796"/>
    </source>
</evidence>
<proteinExistence type="predicted"/>
<dbReference type="EMBL" id="FOVM01000008">
    <property type="protein sequence ID" value="SFN92835.1"/>
    <property type="molecule type" value="Genomic_DNA"/>
</dbReference>
<evidence type="ECO:0000313" key="5">
    <source>
        <dbReference type="EMBL" id="SFN92835.1"/>
    </source>
</evidence>
<keyword evidence="3" id="KW-0067">ATP-binding</keyword>
<dbReference type="PANTHER" id="PTHR34698:SF2">
    <property type="entry name" value="5-OXOPROLINASE SUBUNIT B"/>
    <property type="match status" value="1"/>
</dbReference>
<dbReference type="GO" id="GO:0016787">
    <property type="term" value="F:hydrolase activity"/>
    <property type="evidence" value="ECO:0007669"/>
    <property type="project" value="UniProtKB-KW"/>
</dbReference>
<keyword evidence="2" id="KW-0378">Hydrolase</keyword>
<evidence type="ECO:0000256" key="1">
    <source>
        <dbReference type="ARBA" id="ARBA00022741"/>
    </source>
</evidence>
<dbReference type="InterPro" id="IPR029000">
    <property type="entry name" value="Cyclophilin-like_dom_sf"/>
</dbReference>
<dbReference type="Gene3D" id="3.30.1360.40">
    <property type="match status" value="1"/>
</dbReference>
<feature type="domain" description="Carboxyltransferase" evidence="4">
    <location>
        <begin position="2"/>
        <end position="193"/>
    </location>
</feature>
<dbReference type="NCBIfam" id="TIGR00370">
    <property type="entry name" value="5-oxoprolinase subunit PxpB"/>
    <property type="match status" value="1"/>
</dbReference>
<evidence type="ECO:0000256" key="3">
    <source>
        <dbReference type="ARBA" id="ARBA00022840"/>
    </source>
</evidence>
<name>A0A1I5D0S5_9MICO</name>
<evidence type="ECO:0000256" key="2">
    <source>
        <dbReference type="ARBA" id="ARBA00022801"/>
    </source>
</evidence>
<dbReference type="InterPro" id="IPR010016">
    <property type="entry name" value="PxpB"/>
</dbReference>
<gene>
    <name evidence="5" type="ORF">SAMN05216219_2640</name>
</gene>
<dbReference type="GO" id="GO:0005524">
    <property type="term" value="F:ATP binding"/>
    <property type="evidence" value="ECO:0007669"/>
    <property type="project" value="UniProtKB-KW"/>
</dbReference>
<dbReference type="Pfam" id="PF02682">
    <property type="entry name" value="CT_C_D"/>
    <property type="match status" value="1"/>
</dbReference>
<keyword evidence="1" id="KW-0547">Nucleotide-binding</keyword>
<dbReference type="Proteomes" id="UP000198867">
    <property type="component" value="Unassembled WGS sequence"/>
</dbReference>
<dbReference type="InterPro" id="IPR003833">
    <property type="entry name" value="CT_C_D"/>
</dbReference>